<dbReference type="AlphaFoldDB" id="A0AAF0BWS4"/>
<gene>
    <name evidence="3" type="ORF">PO878_05230</name>
</gene>
<keyword evidence="1" id="KW-0238">DNA-binding</keyword>
<dbReference type="EMBL" id="CP116942">
    <property type="protein sequence ID" value="WCO68125.1"/>
    <property type="molecule type" value="Genomic_DNA"/>
</dbReference>
<evidence type="ECO:0000313" key="4">
    <source>
        <dbReference type="Proteomes" id="UP001216390"/>
    </source>
</evidence>
<dbReference type="SUPFAM" id="SSF46955">
    <property type="entry name" value="Putative DNA-binding domain"/>
    <property type="match status" value="1"/>
</dbReference>
<evidence type="ECO:0000259" key="2">
    <source>
        <dbReference type="PROSITE" id="PS50937"/>
    </source>
</evidence>
<dbReference type="Pfam" id="PF13411">
    <property type="entry name" value="MerR_1"/>
    <property type="match status" value="1"/>
</dbReference>
<dbReference type="KEGG" id="ima:PO878_05230"/>
<keyword evidence="4" id="KW-1185">Reference proteome</keyword>
<accession>A0AAF0BWS4</accession>
<sequence>MPEDDGEMRLDALAAEAGVASTTVRLYQQRGLLPRPRLVGRTGWYGPAHLARLRLVLRLQEQGFSLAGIARLLESWEHGGDLTDLLDAEAQVDALLHRRTAREVTPQELSARFPAEALTPELVSRAVSLGLVEGGSDGRLRVPDVRFLEVGSELARLGVPLEVVLDQWEELRADTDRIAERFVAVFEADLLPEGWEGDLEDERLAAAAATLARLQHLAGQVLVAALDTSMAAAAQARLGALASPDEI</sequence>
<dbReference type="PROSITE" id="PS50937">
    <property type="entry name" value="HTH_MERR_2"/>
    <property type="match status" value="1"/>
</dbReference>
<dbReference type="GO" id="GO:0003677">
    <property type="term" value="F:DNA binding"/>
    <property type="evidence" value="ECO:0007669"/>
    <property type="project" value="UniProtKB-KW"/>
</dbReference>
<dbReference type="SMART" id="SM00422">
    <property type="entry name" value="HTH_MERR"/>
    <property type="match status" value="1"/>
</dbReference>
<dbReference type="InterPro" id="IPR047057">
    <property type="entry name" value="MerR_fam"/>
</dbReference>
<dbReference type="Proteomes" id="UP001216390">
    <property type="component" value="Chromosome"/>
</dbReference>
<dbReference type="PANTHER" id="PTHR30204">
    <property type="entry name" value="REDOX-CYCLING DRUG-SENSING TRANSCRIPTIONAL ACTIVATOR SOXR"/>
    <property type="match status" value="1"/>
</dbReference>
<feature type="domain" description="HTH merR-type" evidence="2">
    <location>
        <begin position="13"/>
        <end position="75"/>
    </location>
</feature>
<evidence type="ECO:0000313" key="3">
    <source>
        <dbReference type="EMBL" id="WCO68125.1"/>
    </source>
</evidence>
<dbReference type="InterPro" id="IPR009061">
    <property type="entry name" value="DNA-bd_dom_put_sf"/>
</dbReference>
<protein>
    <submittedName>
        <fullName evidence="3">MerR family transcriptional regulator</fullName>
    </submittedName>
</protein>
<dbReference type="Gene3D" id="1.10.1660.10">
    <property type="match status" value="1"/>
</dbReference>
<dbReference type="PRINTS" id="PR00040">
    <property type="entry name" value="HTHMERR"/>
</dbReference>
<organism evidence="3 4">
    <name type="scientific">Iamia majanohamensis</name>
    <dbReference type="NCBI Taxonomy" id="467976"/>
    <lineage>
        <taxon>Bacteria</taxon>
        <taxon>Bacillati</taxon>
        <taxon>Actinomycetota</taxon>
        <taxon>Acidimicrobiia</taxon>
        <taxon>Acidimicrobiales</taxon>
        <taxon>Iamiaceae</taxon>
        <taxon>Iamia</taxon>
    </lineage>
</organism>
<dbReference type="InterPro" id="IPR000551">
    <property type="entry name" value="MerR-type_HTH_dom"/>
</dbReference>
<dbReference type="PANTHER" id="PTHR30204:SF93">
    <property type="entry name" value="HTH MERR-TYPE DOMAIN-CONTAINING PROTEIN"/>
    <property type="match status" value="1"/>
</dbReference>
<dbReference type="GO" id="GO:0003700">
    <property type="term" value="F:DNA-binding transcription factor activity"/>
    <property type="evidence" value="ECO:0007669"/>
    <property type="project" value="InterPro"/>
</dbReference>
<proteinExistence type="predicted"/>
<reference evidence="3" key="1">
    <citation type="submission" date="2023-01" db="EMBL/GenBank/DDBJ databases">
        <title>The diversity of Class Acidimicrobiia in South China Sea sediment environments and the proposal of Iamia marina sp. nov., a novel species of the genus Iamia.</title>
        <authorList>
            <person name="He Y."/>
            <person name="Tian X."/>
        </authorList>
    </citation>
    <scope>NUCLEOTIDE SEQUENCE</scope>
    <source>
        <strain evidence="3">DSM 19957</strain>
    </source>
</reference>
<name>A0AAF0BWS4_9ACTN</name>
<dbReference type="RefSeq" id="WP_272737642.1">
    <property type="nucleotide sequence ID" value="NZ_CP116942.1"/>
</dbReference>
<evidence type="ECO:0000256" key="1">
    <source>
        <dbReference type="ARBA" id="ARBA00023125"/>
    </source>
</evidence>